<dbReference type="SUPFAM" id="SSF53223">
    <property type="entry name" value="Aminoacid dehydrogenase-like, N-terminal domain"/>
    <property type="match status" value="1"/>
</dbReference>
<gene>
    <name evidence="4" type="primary">ARO1_3</name>
    <name evidence="4" type="ORF">K7432_010098</name>
</gene>
<proteinExistence type="inferred from homology"/>
<accession>A0ABR2WP90</accession>
<evidence type="ECO:0000259" key="1">
    <source>
        <dbReference type="Pfam" id="PF01488"/>
    </source>
</evidence>
<dbReference type="CDD" id="cd00502">
    <property type="entry name" value="DHQase_I"/>
    <property type="match status" value="1"/>
</dbReference>
<feature type="domain" description="SDH C-terminal" evidence="3">
    <location>
        <begin position="390"/>
        <end position="419"/>
    </location>
</feature>
<protein>
    <submittedName>
        <fullName evidence="4">3-dehydroquinate dehydratase (3-dehydroquinase)</fullName>
    </submittedName>
</protein>
<dbReference type="Proteomes" id="UP001479436">
    <property type="component" value="Unassembled WGS sequence"/>
</dbReference>
<dbReference type="EMBL" id="JASJQH010000670">
    <property type="protein sequence ID" value="KAK9763328.1"/>
    <property type="molecule type" value="Genomic_DNA"/>
</dbReference>
<dbReference type="Pfam" id="PF08501">
    <property type="entry name" value="Shikimate_dh_N"/>
    <property type="match status" value="1"/>
</dbReference>
<dbReference type="InterPro" id="IPR013708">
    <property type="entry name" value="Shikimate_DH-bd_N"/>
</dbReference>
<dbReference type="PANTHER" id="PTHR21089:SF1">
    <property type="entry name" value="BIFUNCTIONAL 3-DEHYDROQUINATE DEHYDRATASE_SHIKIMATE DEHYDROGENASE, CHLOROPLASTIC"/>
    <property type="match status" value="1"/>
</dbReference>
<dbReference type="InterPro" id="IPR036291">
    <property type="entry name" value="NAD(P)-bd_dom_sf"/>
</dbReference>
<dbReference type="InterPro" id="IPR001381">
    <property type="entry name" value="DHquinase_I"/>
</dbReference>
<feature type="domain" description="Shikimate dehydrogenase substrate binding N-terminal" evidence="2">
    <location>
        <begin position="157"/>
        <end position="237"/>
    </location>
</feature>
<dbReference type="HAMAP" id="MF_00222">
    <property type="entry name" value="Shikimate_DH_AroE"/>
    <property type="match status" value="1"/>
</dbReference>
<reference evidence="4 5" key="1">
    <citation type="submission" date="2023-04" db="EMBL/GenBank/DDBJ databases">
        <title>Genome of Basidiobolus ranarum AG-B5.</title>
        <authorList>
            <person name="Stajich J.E."/>
            <person name="Carter-House D."/>
            <person name="Gryganskyi A."/>
        </authorList>
    </citation>
    <scope>NUCLEOTIDE SEQUENCE [LARGE SCALE GENOMIC DNA]</scope>
    <source>
        <strain evidence="4 5">AG-B5</strain>
    </source>
</reference>
<dbReference type="Gene3D" id="3.40.50.10860">
    <property type="entry name" value="Leucine Dehydrogenase, chain A, domain 1"/>
    <property type="match status" value="1"/>
</dbReference>
<keyword evidence="5" id="KW-1185">Reference proteome</keyword>
<dbReference type="Gene3D" id="3.40.50.720">
    <property type="entry name" value="NAD(P)-binding Rossmann-like Domain"/>
    <property type="match status" value="1"/>
</dbReference>
<sequence length="425" mass="46312">MFVLLEKAVKWGCEYVDVELGWNALKTDALIKNKGNAQVIASWHDVKGEMKWDSDAVQERYNLASKYGDIVKLISVATTFSDNFACQKFVESKQSHKPTIAINMGPIGQLSRILNPVLTPVTHPLMPNKAAPGQLSVSEIHQSRALMGLDTPKQFFLFGTPISHSMSPTLHNAGFQALGLPHRYGLYESSTVDPLKEVIHAPNFGGASVTIPHKLDIIPLLDEVTATAQEVGAVNTIIVKETAGGNQTLIGDNTDWLGIYNTAKRALPAAVKLDNGLVIGAGGTSRAALYALHRLGVSKIYLFNRTHAKAQALASECKFEVIPIESLNQLSSVNLQVVVSTIPADKSDLELPDHLFQGATPGVAVELAYKPRKTSFLQQAEKSGWASVEGVQILIEQGLWQFRSWTGRHAPRAQMETQVNSKYDA</sequence>
<dbReference type="SUPFAM" id="SSF51569">
    <property type="entry name" value="Aldolase"/>
    <property type="match status" value="1"/>
</dbReference>
<evidence type="ECO:0000259" key="2">
    <source>
        <dbReference type="Pfam" id="PF08501"/>
    </source>
</evidence>
<dbReference type="InterPro" id="IPR022893">
    <property type="entry name" value="Shikimate_DH_fam"/>
</dbReference>
<dbReference type="Pfam" id="PF01487">
    <property type="entry name" value="DHquinase_I"/>
    <property type="match status" value="1"/>
</dbReference>
<dbReference type="SUPFAM" id="SSF51735">
    <property type="entry name" value="NAD(P)-binding Rossmann-fold domains"/>
    <property type="match status" value="1"/>
</dbReference>
<dbReference type="Gene3D" id="3.20.20.70">
    <property type="entry name" value="Aldolase class I"/>
    <property type="match status" value="1"/>
</dbReference>
<feature type="domain" description="Quinate/shikimate 5-dehydrogenase/glutamyl-tRNA reductase" evidence="1">
    <location>
        <begin position="265"/>
        <end position="342"/>
    </location>
</feature>
<organism evidence="4 5">
    <name type="scientific">Basidiobolus ranarum</name>
    <dbReference type="NCBI Taxonomy" id="34480"/>
    <lineage>
        <taxon>Eukaryota</taxon>
        <taxon>Fungi</taxon>
        <taxon>Fungi incertae sedis</taxon>
        <taxon>Zoopagomycota</taxon>
        <taxon>Entomophthoromycotina</taxon>
        <taxon>Basidiobolomycetes</taxon>
        <taxon>Basidiobolales</taxon>
        <taxon>Basidiobolaceae</taxon>
        <taxon>Basidiobolus</taxon>
    </lineage>
</organism>
<dbReference type="CDD" id="cd01065">
    <property type="entry name" value="NAD_bind_Shikimate_DH"/>
    <property type="match status" value="1"/>
</dbReference>
<dbReference type="Pfam" id="PF01488">
    <property type="entry name" value="Shikimate_DH"/>
    <property type="match status" value="1"/>
</dbReference>
<dbReference type="PANTHER" id="PTHR21089">
    <property type="entry name" value="SHIKIMATE DEHYDROGENASE"/>
    <property type="match status" value="1"/>
</dbReference>
<dbReference type="InterPro" id="IPR006151">
    <property type="entry name" value="Shikm_DH/Glu-tRNA_Rdtase"/>
</dbReference>
<dbReference type="InterPro" id="IPR013785">
    <property type="entry name" value="Aldolase_TIM"/>
</dbReference>
<dbReference type="Pfam" id="PF18317">
    <property type="entry name" value="SDH_C"/>
    <property type="match status" value="1"/>
</dbReference>
<evidence type="ECO:0000313" key="4">
    <source>
        <dbReference type="EMBL" id="KAK9763328.1"/>
    </source>
</evidence>
<dbReference type="InterPro" id="IPR010110">
    <property type="entry name" value="Shikimate_DH_AroM-type"/>
</dbReference>
<evidence type="ECO:0000259" key="3">
    <source>
        <dbReference type="Pfam" id="PF18317"/>
    </source>
</evidence>
<name>A0ABR2WP90_9FUNG</name>
<dbReference type="InterPro" id="IPR041121">
    <property type="entry name" value="SDH_C"/>
</dbReference>
<evidence type="ECO:0000313" key="5">
    <source>
        <dbReference type="Proteomes" id="UP001479436"/>
    </source>
</evidence>
<comment type="caution">
    <text evidence="4">The sequence shown here is derived from an EMBL/GenBank/DDBJ whole genome shotgun (WGS) entry which is preliminary data.</text>
</comment>
<dbReference type="NCBIfam" id="TIGR01809">
    <property type="entry name" value="Shik-DH-AROM"/>
    <property type="match status" value="1"/>
</dbReference>
<dbReference type="InterPro" id="IPR046346">
    <property type="entry name" value="Aminoacid_DH-like_N_sf"/>
</dbReference>